<dbReference type="EMBL" id="JADCTT010000016">
    <property type="protein sequence ID" value="KAF9743922.1"/>
    <property type="molecule type" value="Genomic_DNA"/>
</dbReference>
<evidence type="ECO:0000313" key="8">
    <source>
        <dbReference type="Proteomes" id="UP000616885"/>
    </source>
</evidence>
<dbReference type="GO" id="GO:0005506">
    <property type="term" value="F:iron ion binding"/>
    <property type="evidence" value="ECO:0007669"/>
    <property type="project" value="InterPro"/>
</dbReference>
<evidence type="ECO:0000256" key="3">
    <source>
        <dbReference type="ARBA" id="ARBA00022723"/>
    </source>
</evidence>
<comment type="cofactor">
    <cofactor evidence="1 5">
        <name>heme</name>
        <dbReference type="ChEBI" id="CHEBI:30413"/>
    </cofactor>
</comment>
<keyword evidence="4 5" id="KW-0408">Iron</keyword>
<reference evidence="7" key="1">
    <citation type="submission" date="2020-10" db="EMBL/GenBank/DDBJ databases">
        <title>High-Quality Genome Resource of Clonostachys rosea strain S41 by Oxford Nanopore Long-Read Sequencing.</title>
        <authorList>
            <person name="Wang H."/>
        </authorList>
    </citation>
    <scope>NUCLEOTIDE SEQUENCE</scope>
    <source>
        <strain evidence="7">S41</strain>
    </source>
</reference>
<dbReference type="Pfam" id="PF00067">
    <property type="entry name" value="p450"/>
    <property type="match status" value="1"/>
</dbReference>
<dbReference type="PANTHER" id="PTHR24305">
    <property type="entry name" value="CYTOCHROME P450"/>
    <property type="match status" value="1"/>
</dbReference>
<evidence type="ECO:0000256" key="1">
    <source>
        <dbReference type="ARBA" id="ARBA00001971"/>
    </source>
</evidence>
<comment type="caution">
    <text evidence="7">The sequence shown here is derived from an EMBL/GenBank/DDBJ whole genome shotgun (WGS) entry which is preliminary data.</text>
</comment>
<proteinExistence type="inferred from homology"/>
<keyword evidence="6" id="KW-0560">Oxidoreductase</keyword>
<dbReference type="CDD" id="cd11061">
    <property type="entry name" value="CYP67-like"/>
    <property type="match status" value="1"/>
</dbReference>
<dbReference type="Gene3D" id="1.10.630.10">
    <property type="entry name" value="Cytochrome P450"/>
    <property type="match status" value="1"/>
</dbReference>
<dbReference type="AlphaFoldDB" id="A0A8H7K896"/>
<keyword evidence="2 5" id="KW-0349">Heme</keyword>
<dbReference type="SUPFAM" id="SSF48264">
    <property type="entry name" value="Cytochrome P450"/>
    <property type="match status" value="1"/>
</dbReference>
<dbReference type="InterPro" id="IPR036396">
    <property type="entry name" value="Cyt_P450_sf"/>
</dbReference>
<accession>A0A8H7K896</accession>
<dbReference type="InterPro" id="IPR050121">
    <property type="entry name" value="Cytochrome_P450_monoxygenase"/>
</dbReference>
<evidence type="ECO:0008006" key="9">
    <source>
        <dbReference type="Google" id="ProtNLM"/>
    </source>
</evidence>
<evidence type="ECO:0000256" key="5">
    <source>
        <dbReference type="PIRSR" id="PIRSR602401-1"/>
    </source>
</evidence>
<sequence length="536" mass="61399">MHMFILPYAALAVVLFATFARIVIYPIVKYFLDAKGLRKHPNYSWFSPFTDFAHCYLSSTGSRSINLFLEHERRNEPVLRIGPNAIAFNHPDAIKDIYGHRTKCTKDKKESILAGTHRNLFDVVDKAEHGRKRKLLSAAFAIKNLEKWEFKVHYTAKRLVKAFDERCTSPLKPGQTPAPEDLTVDFNHWINLWTIEAINYIALSSKLTFLDTGTDEWTAERPDGTQYKARYRFAQNNAAIVKSVWCWDYDLWPWTAWLTKVIPSKWNQHWKNSSAWGDVCYHQASERLRRYKAGEELDDFFTCLMEDKGGAPNFLEWGEIVAETSAIIDAGAETTAIALTNILELLIRHPQHLATLREELASVFDEDEVVASYDKVKDLPFLRACLDEGLRITPPTSSGLPRRTPPEGTSIMGQWIPGDTSVSMTIYGAHHDARIYPEPNVFNPHRWMGVEERKRMEPYFMPFSAGARGCIGRNISYLEQIVILATVVHRYDFALPNAAFKGWRFEAFNLICGPLPIKIWMRDQARPAINSEVGTH</sequence>
<gene>
    <name evidence="7" type="ORF">IM811_006262</name>
</gene>
<dbReference type="GO" id="GO:0016705">
    <property type="term" value="F:oxidoreductase activity, acting on paired donors, with incorporation or reduction of molecular oxygen"/>
    <property type="evidence" value="ECO:0007669"/>
    <property type="project" value="InterPro"/>
</dbReference>
<dbReference type="PROSITE" id="PS00086">
    <property type="entry name" value="CYTOCHROME_P450"/>
    <property type="match status" value="1"/>
</dbReference>
<dbReference type="GO" id="GO:0004497">
    <property type="term" value="F:monooxygenase activity"/>
    <property type="evidence" value="ECO:0007669"/>
    <property type="project" value="UniProtKB-KW"/>
</dbReference>
<dbReference type="GO" id="GO:0020037">
    <property type="term" value="F:heme binding"/>
    <property type="evidence" value="ECO:0007669"/>
    <property type="project" value="InterPro"/>
</dbReference>
<evidence type="ECO:0000256" key="6">
    <source>
        <dbReference type="RuleBase" id="RU000461"/>
    </source>
</evidence>
<protein>
    <recommendedName>
        <fullName evidence="9">Cytochrome P450 monooxygenase</fullName>
    </recommendedName>
</protein>
<evidence type="ECO:0000256" key="2">
    <source>
        <dbReference type="ARBA" id="ARBA00022617"/>
    </source>
</evidence>
<dbReference type="PRINTS" id="PR00463">
    <property type="entry name" value="EP450I"/>
</dbReference>
<dbReference type="PRINTS" id="PR00385">
    <property type="entry name" value="P450"/>
</dbReference>
<keyword evidence="3 5" id="KW-0479">Metal-binding</keyword>
<evidence type="ECO:0000313" key="7">
    <source>
        <dbReference type="EMBL" id="KAF9743922.1"/>
    </source>
</evidence>
<dbReference type="InterPro" id="IPR001128">
    <property type="entry name" value="Cyt_P450"/>
</dbReference>
<dbReference type="InterPro" id="IPR017972">
    <property type="entry name" value="Cyt_P450_CS"/>
</dbReference>
<keyword evidence="6" id="KW-0503">Monooxygenase</keyword>
<dbReference type="Proteomes" id="UP000616885">
    <property type="component" value="Unassembled WGS sequence"/>
</dbReference>
<dbReference type="InterPro" id="IPR002401">
    <property type="entry name" value="Cyt_P450_E_grp-I"/>
</dbReference>
<evidence type="ECO:0000256" key="4">
    <source>
        <dbReference type="ARBA" id="ARBA00023004"/>
    </source>
</evidence>
<comment type="similarity">
    <text evidence="6">Belongs to the cytochrome P450 family.</text>
</comment>
<organism evidence="7 8">
    <name type="scientific">Bionectria ochroleuca</name>
    <name type="common">Gliocladium roseum</name>
    <dbReference type="NCBI Taxonomy" id="29856"/>
    <lineage>
        <taxon>Eukaryota</taxon>
        <taxon>Fungi</taxon>
        <taxon>Dikarya</taxon>
        <taxon>Ascomycota</taxon>
        <taxon>Pezizomycotina</taxon>
        <taxon>Sordariomycetes</taxon>
        <taxon>Hypocreomycetidae</taxon>
        <taxon>Hypocreales</taxon>
        <taxon>Bionectriaceae</taxon>
        <taxon>Clonostachys</taxon>
    </lineage>
</organism>
<dbReference type="PANTHER" id="PTHR24305:SF172">
    <property type="entry name" value="P450, PUTATIVE (EUROFUNG)-RELATED"/>
    <property type="match status" value="1"/>
</dbReference>
<feature type="binding site" description="axial binding residue" evidence="5">
    <location>
        <position position="470"/>
    </location>
    <ligand>
        <name>heme</name>
        <dbReference type="ChEBI" id="CHEBI:30413"/>
    </ligand>
    <ligandPart>
        <name>Fe</name>
        <dbReference type="ChEBI" id="CHEBI:18248"/>
    </ligandPart>
</feature>
<name>A0A8H7K896_BIOOC</name>